<dbReference type="AlphaFoldDB" id="A0A1Y1LYW9"/>
<evidence type="ECO:0000313" key="2">
    <source>
        <dbReference type="EMBL" id="JAV78753.1"/>
    </source>
</evidence>
<feature type="region of interest" description="Disordered" evidence="1">
    <location>
        <begin position="1"/>
        <end position="46"/>
    </location>
</feature>
<dbReference type="EMBL" id="GEZM01043815">
    <property type="protein sequence ID" value="JAV78753.1"/>
    <property type="molecule type" value="Transcribed_RNA"/>
</dbReference>
<feature type="compositionally biased region" description="Polar residues" evidence="1">
    <location>
        <begin position="1"/>
        <end position="13"/>
    </location>
</feature>
<reference evidence="2" key="1">
    <citation type="journal article" date="2016" name="Sci. Rep.">
        <title>Molecular characterization of firefly nuptial gifts: a multi-omics approach sheds light on postcopulatory sexual selection.</title>
        <authorList>
            <person name="Al-Wathiqui N."/>
            <person name="Fallon T.R."/>
            <person name="South A."/>
            <person name="Weng J.K."/>
            <person name="Lewis S.M."/>
        </authorList>
    </citation>
    <scope>NUCLEOTIDE SEQUENCE</scope>
</reference>
<proteinExistence type="predicted"/>
<protein>
    <submittedName>
        <fullName evidence="2">Uncharacterized protein</fullName>
    </submittedName>
</protein>
<feature type="region of interest" description="Disordered" evidence="1">
    <location>
        <begin position="76"/>
        <end position="117"/>
    </location>
</feature>
<name>A0A1Y1LYW9_PHOPY</name>
<feature type="compositionally biased region" description="Polar residues" evidence="1">
    <location>
        <begin position="21"/>
        <end position="35"/>
    </location>
</feature>
<dbReference type="EMBL" id="GEZM01043825">
    <property type="protein sequence ID" value="JAV78746.1"/>
    <property type="molecule type" value="Transcribed_RNA"/>
</dbReference>
<accession>A0A1Y1LYW9</accession>
<evidence type="ECO:0000256" key="1">
    <source>
        <dbReference type="SAM" id="MobiDB-lite"/>
    </source>
</evidence>
<organism evidence="2">
    <name type="scientific">Photinus pyralis</name>
    <name type="common">Common eastern firefly</name>
    <name type="synonym">Lampyris pyralis</name>
    <dbReference type="NCBI Taxonomy" id="7054"/>
    <lineage>
        <taxon>Eukaryota</taxon>
        <taxon>Metazoa</taxon>
        <taxon>Ecdysozoa</taxon>
        <taxon>Arthropoda</taxon>
        <taxon>Hexapoda</taxon>
        <taxon>Insecta</taxon>
        <taxon>Pterygota</taxon>
        <taxon>Neoptera</taxon>
        <taxon>Endopterygota</taxon>
        <taxon>Coleoptera</taxon>
        <taxon>Polyphaga</taxon>
        <taxon>Elateriformia</taxon>
        <taxon>Elateroidea</taxon>
        <taxon>Lampyridae</taxon>
        <taxon>Lampyrinae</taxon>
        <taxon>Photinus</taxon>
    </lineage>
</organism>
<dbReference type="EMBL" id="GEZM01043808">
    <property type="protein sequence ID" value="JAV78763.1"/>
    <property type="molecule type" value="Transcribed_RNA"/>
</dbReference>
<sequence>MTRSYGTPHSALSSPGRIQRSMISSPVTTLSRKIGSSSQSSSNSLPRVPVAFDAKFYRIAQRSFIVISILTTLHGGSLKPTGHRSESSWETELPEKLTIPPPLPTGRAGVRSRVAKK</sequence>